<dbReference type="Pfam" id="PF00582">
    <property type="entry name" value="Usp"/>
    <property type="match status" value="2"/>
</dbReference>
<dbReference type="InterPro" id="IPR006015">
    <property type="entry name" value="Universal_stress_UspA"/>
</dbReference>
<gene>
    <name evidence="3" type="ORF">JE024_37635</name>
</gene>
<dbReference type="InterPro" id="IPR014729">
    <property type="entry name" value="Rossmann-like_a/b/a_fold"/>
</dbReference>
<sequence>MASAQAHGAALGPVVAGIDGSAASRAAALWAARTADRRGVPLRIVHAGDLDRLARFASFETVERIRRVGGVHLAEAEETVHERFPYLPVERDFSTKNPVAALHEAAASGDTVVVGSRGRGGFPALLLGSVGLALAARSPVPVVVVRGQLDRPDTGVVAAAVRDERDAGWVMEAASEAESRRASLLLISTWNPLSPMGHVVPMLEELDAVTRQGQARANALADVIRRAHPSLTVSTEVDADSGTAAALVENSRRVDLLVMGARHRLMEMGSGIGHVGHTVLHHAHCPVEIVPRPPEAPGEDPS</sequence>
<reference evidence="3 4" key="1">
    <citation type="journal article" date="2016" name="Arch. Microbiol.">
        <title>Streptomyces zhihengii sp. nov., isolated from rhizospheric soil of Psammosilene tunicoides.</title>
        <authorList>
            <person name="Huang M.J."/>
            <person name="Fei J.J."/>
            <person name="Salam N."/>
            <person name="Kim C.J."/>
            <person name="Hozzein W.N."/>
            <person name="Xiao M."/>
            <person name="Huang H.Q."/>
            <person name="Li W.J."/>
        </authorList>
    </citation>
    <scope>NUCLEOTIDE SEQUENCE [LARGE SCALE GENOMIC DNA]</scope>
    <source>
        <strain evidence="3 4">YIM T102</strain>
    </source>
</reference>
<dbReference type="PANTHER" id="PTHR46268:SF6">
    <property type="entry name" value="UNIVERSAL STRESS PROTEIN UP12"/>
    <property type="match status" value="1"/>
</dbReference>
<dbReference type="Gene3D" id="3.40.50.620">
    <property type="entry name" value="HUPs"/>
    <property type="match status" value="2"/>
</dbReference>
<accession>A0ABS2V362</accession>
<evidence type="ECO:0000313" key="3">
    <source>
        <dbReference type="EMBL" id="MBM9624290.1"/>
    </source>
</evidence>
<evidence type="ECO:0000313" key="4">
    <source>
        <dbReference type="Proteomes" id="UP000664109"/>
    </source>
</evidence>
<dbReference type="PANTHER" id="PTHR46268">
    <property type="entry name" value="STRESS RESPONSE PROTEIN NHAX"/>
    <property type="match status" value="1"/>
</dbReference>
<dbReference type="Proteomes" id="UP000664109">
    <property type="component" value="Unassembled WGS sequence"/>
</dbReference>
<protein>
    <submittedName>
        <fullName evidence="3">Universal stress protein</fullName>
    </submittedName>
</protein>
<dbReference type="PRINTS" id="PR01438">
    <property type="entry name" value="UNVRSLSTRESS"/>
</dbReference>
<dbReference type="InterPro" id="IPR006016">
    <property type="entry name" value="UspA"/>
</dbReference>
<keyword evidence="4" id="KW-1185">Reference proteome</keyword>
<comment type="caution">
    <text evidence="3">The sequence shown here is derived from an EMBL/GenBank/DDBJ whole genome shotgun (WGS) entry which is preliminary data.</text>
</comment>
<dbReference type="RefSeq" id="WP_205378308.1">
    <property type="nucleotide sequence ID" value="NZ_JAFEJA010000002.1"/>
</dbReference>
<feature type="domain" description="UspA" evidence="2">
    <location>
        <begin position="170"/>
        <end position="291"/>
    </location>
</feature>
<evidence type="ECO:0000259" key="2">
    <source>
        <dbReference type="Pfam" id="PF00582"/>
    </source>
</evidence>
<proteinExistence type="inferred from homology"/>
<evidence type="ECO:0000256" key="1">
    <source>
        <dbReference type="ARBA" id="ARBA00008791"/>
    </source>
</evidence>
<dbReference type="SUPFAM" id="SSF52402">
    <property type="entry name" value="Adenine nucleotide alpha hydrolases-like"/>
    <property type="match status" value="2"/>
</dbReference>
<organism evidence="3 4">
    <name type="scientific">Streptomyces zhihengii</name>
    <dbReference type="NCBI Taxonomy" id="1818004"/>
    <lineage>
        <taxon>Bacteria</taxon>
        <taxon>Bacillati</taxon>
        <taxon>Actinomycetota</taxon>
        <taxon>Actinomycetes</taxon>
        <taxon>Kitasatosporales</taxon>
        <taxon>Streptomycetaceae</taxon>
        <taxon>Streptomyces</taxon>
    </lineage>
</organism>
<name>A0ABS2V362_9ACTN</name>
<feature type="domain" description="UspA" evidence="2">
    <location>
        <begin position="13"/>
        <end position="146"/>
    </location>
</feature>
<dbReference type="EMBL" id="JAFEJA010000002">
    <property type="protein sequence ID" value="MBM9624290.1"/>
    <property type="molecule type" value="Genomic_DNA"/>
</dbReference>
<comment type="similarity">
    <text evidence="1">Belongs to the universal stress protein A family.</text>
</comment>